<evidence type="ECO:0000313" key="2">
    <source>
        <dbReference type="Proteomes" id="UP000005632"/>
    </source>
</evidence>
<dbReference type="AlphaFoldDB" id="G8QSB1"/>
<accession>G8QSB1</accession>
<dbReference type="HOGENOM" id="CLU_3257994_0_0_12"/>
<name>G8QSB1_SPHPG</name>
<proteinExistence type="predicted"/>
<sequence length="42" mass="4681">MEIPVLDCDSSNCQVKNLFDIDVEDGWKGFSNVGILSKISYT</sequence>
<dbReference type="Proteomes" id="UP000005632">
    <property type="component" value="Chromosome"/>
</dbReference>
<dbReference type="STRING" id="158190.SpiGrapes_2265"/>
<keyword evidence="2" id="KW-1185">Reference proteome</keyword>
<reference evidence="1 2" key="1">
    <citation type="submission" date="2011-11" db="EMBL/GenBank/DDBJ databases">
        <title>Complete sequence of Spirochaeta sp. grapes.</title>
        <authorList>
            <consortium name="US DOE Joint Genome Institute"/>
            <person name="Lucas S."/>
            <person name="Han J."/>
            <person name="Lapidus A."/>
            <person name="Cheng J.-F."/>
            <person name="Goodwin L."/>
            <person name="Pitluck S."/>
            <person name="Peters L."/>
            <person name="Ovchinnikova G."/>
            <person name="Munk A.C."/>
            <person name="Detter J.C."/>
            <person name="Han C."/>
            <person name="Tapia R."/>
            <person name="Land M."/>
            <person name="Hauser L."/>
            <person name="Kyrpides N."/>
            <person name="Ivanova N."/>
            <person name="Pagani I."/>
            <person name="Ritalahtilisa K."/>
            <person name="Loeffler F."/>
            <person name="Woyke T."/>
        </authorList>
    </citation>
    <scope>NUCLEOTIDE SEQUENCE [LARGE SCALE GENOMIC DNA]</scope>
    <source>
        <strain evidence="2">ATCC BAA-1885 / DSM 22778 / Grapes</strain>
    </source>
</reference>
<dbReference type="EMBL" id="CP003155">
    <property type="protein sequence ID" value="AEV30041.1"/>
    <property type="molecule type" value="Genomic_DNA"/>
</dbReference>
<evidence type="ECO:0000313" key="1">
    <source>
        <dbReference type="EMBL" id="AEV30041.1"/>
    </source>
</evidence>
<dbReference type="KEGG" id="sgp:SpiGrapes_2265"/>
<gene>
    <name evidence="1" type="ordered locus">SpiGrapes_2265</name>
</gene>
<organism evidence="1 2">
    <name type="scientific">Sphaerochaeta pleomorpha (strain ATCC BAA-1885 / DSM 22778 / Grapes)</name>
    <dbReference type="NCBI Taxonomy" id="158190"/>
    <lineage>
        <taxon>Bacteria</taxon>
        <taxon>Pseudomonadati</taxon>
        <taxon>Spirochaetota</taxon>
        <taxon>Spirochaetia</taxon>
        <taxon>Spirochaetales</taxon>
        <taxon>Sphaerochaetaceae</taxon>
        <taxon>Sphaerochaeta</taxon>
    </lineage>
</organism>
<protein>
    <submittedName>
        <fullName evidence="1">Uncharacterized protein</fullName>
    </submittedName>
</protein>